<proteinExistence type="predicted"/>
<feature type="region of interest" description="Disordered" evidence="1">
    <location>
        <begin position="595"/>
        <end position="614"/>
    </location>
</feature>
<evidence type="ECO:0000313" key="3">
    <source>
        <dbReference type="Proteomes" id="UP000324897"/>
    </source>
</evidence>
<accession>A0A5J9WCX1</accession>
<feature type="non-terminal residue" evidence="2">
    <location>
        <position position="1"/>
    </location>
</feature>
<organism evidence="2 3">
    <name type="scientific">Eragrostis curvula</name>
    <name type="common">weeping love grass</name>
    <dbReference type="NCBI Taxonomy" id="38414"/>
    <lineage>
        <taxon>Eukaryota</taxon>
        <taxon>Viridiplantae</taxon>
        <taxon>Streptophyta</taxon>
        <taxon>Embryophyta</taxon>
        <taxon>Tracheophyta</taxon>
        <taxon>Spermatophyta</taxon>
        <taxon>Magnoliopsida</taxon>
        <taxon>Liliopsida</taxon>
        <taxon>Poales</taxon>
        <taxon>Poaceae</taxon>
        <taxon>PACMAD clade</taxon>
        <taxon>Chloridoideae</taxon>
        <taxon>Eragrostideae</taxon>
        <taxon>Eragrostidinae</taxon>
        <taxon>Eragrostis</taxon>
    </lineage>
</organism>
<evidence type="ECO:0000256" key="1">
    <source>
        <dbReference type="SAM" id="MobiDB-lite"/>
    </source>
</evidence>
<comment type="caution">
    <text evidence="2">The sequence shown here is derived from an EMBL/GenBank/DDBJ whole genome shotgun (WGS) entry which is preliminary data.</text>
</comment>
<sequence length="614" mass="68717">LCTTYTNFSFGYGKYIGYIWKASYSFHKFKLVIAILQVLGSWRNRMEISQEDIPLEHVKACIEIGTMCTNHSAAKRPTTQHILEIFKNLEATDEFEPGVKPSKELLENPAFQFLKPVGTPDLKIAPLLSQNPYSTGKQTQAQKRNALACQPSKEVTSQENIIALPSTKDQLNCYMHENDDYLASDIRRSVREAALSKTLTNKESHRDQNNDDASEHFFIPLCTSVSVKEMNATKNQRKQVLGVPSRQMVASKEEILVVPSIKDQLDGSMHGESMKEMDAVKDQRKQGLGVSSSQMVTPEKKTVAVLSTKDQLNGSGHENNGYLAHGIRCSVREAALSKPLMNTERSNDQNSDDASEQFLIPLAACVSKKDMDAVKDQPKQRLDVSSPQMVGSEEKTLVVPSTKEKNGYLAHDIRSSIREAALSKPVTNIERQQYQDINDDSEHFLIPLSVEASKKEMDTVKNRQEQGFAFSSPQIMVTPEEKTLVLTTKDQLNENDGYLAHDIIHPFREAALSKPSTNIGRPQNQNSDDASKHFLIPLSTGASEEEMDAVKNRRKQRLGVLPPQMVTSDEKTLVVPSIKDQLNVSMHVKEMDVVKSRQKQGFGVSSHQMKTKKE</sequence>
<evidence type="ECO:0000313" key="2">
    <source>
        <dbReference type="EMBL" id="TVU45853.1"/>
    </source>
</evidence>
<name>A0A5J9WCX1_9POAL</name>
<dbReference type="AlphaFoldDB" id="A0A5J9WCX1"/>
<reference evidence="2 3" key="1">
    <citation type="journal article" date="2019" name="Sci. Rep.">
        <title>A high-quality genome of Eragrostis curvula grass provides insights into Poaceae evolution and supports new strategies to enhance forage quality.</title>
        <authorList>
            <person name="Carballo J."/>
            <person name="Santos B.A.C.M."/>
            <person name="Zappacosta D."/>
            <person name="Garbus I."/>
            <person name="Selva J.P."/>
            <person name="Gallo C.A."/>
            <person name="Diaz A."/>
            <person name="Albertini E."/>
            <person name="Caccamo M."/>
            <person name="Echenique V."/>
        </authorList>
    </citation>
    <scope>NUCLEOTIDE SEQUENCE [LARGE SCALE GENOMIC DNA]</scope>
    <source>
        <strain evidence="3">cv. Victoria</strain>
        <tissue evidence="2">Leaf</tissue>
    </source>
</reference>
<gene>
    <name evidence="2" type="ORF">EJB05_05357</name>
</gene>
<feature type="region of interest" description="Disordered" evidence="1">
    <location>
        <begin position="376"/>
        <end position="396"/>
    </location>
</feature>
<dbReference type="EMBL" id="RWGY01000004">
    <property type="protein sequence ID" value="TVU45853.1"/>
    <property type="molecule type" value="Genomic_DNA"/>
</dbReference>
<dbReference type="Proteomes" id="UP000324897">
    <property type="component" value="Chromosome 5"/>
</dbReference>
<protein>
    <submittedName>
        <fullName evidence="2">Uncharacterized protein</fullName>
    </submittedName>
</protein>
<keyword evidence="3" id="KW-1185">Reference proteome</keyword>